<dbReference type="GO" id="GO:0000160">
    <property type="term" value="P:phosphorelay signal transduction system"/>
    <property type="evidence" value="ECO:0007669"/>
    <property type="project" value="InterPro"/>
</dbReference>
<protein>
    <submittedName>
        <fullName evidence="5">Chemotaxis signal transduction protein CheV</fullName>
    </submittedName>
</protein>
<comment type="caution">
    <text evidence="5">The sequence shown here is derived from an EMBL/GenBank/DDBJ whole genome shotgun (WGS) entry which is preliminary data.</text>
</comment>
<dbReference type="InterPro" id="IPR001789">
    <property type="entry name" value="Sig_transdc_resp-reg_receiver"/>
</dbReference>
<sequence length="341" mass="37902">MSQLDSLILQVGTNQMELVDFRMFQEEDNGVIREGIYGVNVSKVIEIIRMPPNLTPVPDSNPFQSGIINLRGQVIPVISLAKWMKIREPECIETKNKQIIVTEFSSVRLGFIVHKASQIRRISWKDIVPITMATTGRHTGSKVTGTVKLSEEEVLLILDFESIVEEMGIFGRQEESLERMEEKKNKESRYILAADDSPVALNMVSKALQKGGFSVLGAKNGQEALEKLYAQRDLAPDKDILKRVALLITDVEMPVMDGYTLTKEVKSDPTLRALPVLMHSSMSGKENMRKGKDAGADDYLVKFDPESFVSVVEKTLEKNDHTRGAESSTLPVHAQGSAGKA</sequence>
<dbReference type="SMART" id="SM00448">
    <property type="entry name" value="REC"/>
    <property type="match status" value="1"/>
</dbReference>
<dbReference type="InterPro" id="IPR002545">
    <property type="entry name" value="CheW-lke_dom"/>
</dbReference>
<accession>A0A7C3LTF3</accession>
<feature type="modified residue" description="4-aspartylphosphate" evidence="1">
    <location>
        <position position="250"/>
    </location>
</feature>
<dbReference type="PROSITE" id="PS50110">
    <property type="entry name" value="RESPONSE_REGULATORY"/>
    <property type="match status" value="1"/>
</dbReference>
<evidence type="ECO:0000313" key="5">
    <source>
        <dbReference type="EMBL" id="HFT92521.1"/>
    </source>
</evidence>
<reference evidence="5" key="1">
    <citation type="journal article" date="2020" name="mSystems">
        <title>Genome- and Community-Level Interaction Insights into Carbon Utilization and Element Cycling Functions of Hydrothermarchaeota in Hydrothermal Sediment.</title>
        <authorList>
            <person name="Zhou Z."/>
            <person name="Liu Y."/>
            <person name="Xu W."/>
            <person name="Pan J."/>
            <person name="Luo Z.H."/>
            <person name="Li M."/>
        </authorList>
    </citation>
    <scope>NUCLEOTIDE SEQUENCE [LARGE SCALE GENOMIC DNA]</scope>
    <source>
        <strain evidence="5">SpSt-902</strain>
    </source>
</reference>
<dbReference type="PROSITE" id="PS50851">
    <property type="entry name" value="CHEW"/>
    <property type="match status" value="1"/>
</dbReference>
<dbReference type="Pfam" id="PF01584">
    <property type="entry name" value="CheW"/>
    <property type="match status" value="1"/>
</dbReference>
<dbReference type="SMART" id="SM00260">
    <property type="entry name" value="CheW"/>
    <property type="match status" value="1"/>
</dbReference>
<dbReference type="AlphaFoldDB" id="A0A7C3LTF3"/>
<feature type="domain" description="Response regulatory" evidence="3">
    <location>
        <begin position="190"/>
        <end position="317"/>
    </location>
</feature>
<evidence type="ECO:0000256" key="1">
    <source>
        <dbReference type="PROSITE-ProRule" id="PRU00169"/>
    </source>
</evidence>
<organism evidence="5">
    <name type="scientific">Leptospirillum ferriphilum</name>
    <dbReference type="NCBI Taxonomy" id="178606"/>
    <lineage>
        <taxon>Bacteria</taxon>
        <taxon>Pseudomonadati</taxon>
        <taxon>Nitrospirota</taxon>
        <taxon>Nitrospiria</taxon>
        <taxon>Nitrospirales</taxon>
        <taxon>Nitrospiraceae</taxon>
        <taxon>Leptospirillum</taxon>
    </lineage>
</organism>
<evidence type="ECO:0000256" key="2">
    <source>
        <dbReference type="SAM" id="MobiDB-lite"/>
    </source>
</evidence>
<keyword evidence="1" id="KW-0597">Phosphoprotein</keyword>
<feature type="domain" description="CheW-like" evidence="4">
    <location>
        <begin position="15"/>
        <end position="169"/>
    </location>
</feature>
<dbReference type="Gene3D" id="3.40.50.2300">
    <property type="match status" value="1"/>
</dbReference>
<feature type="region of interest" description="Disordered" evidence="2">
    <location>
        <begin position="318"/>
        <end position="341"/>
    </location>
</feature>
<dbReference type="EMBL" id="DTMM01000018">
    <property type="protein sequence ID" value="HFT92521.1"/>
    <property type="molecule type" value="Genomic_DNA"/>
</dbReference>
<dbReference type="InterPro" id="IPR024181">
    <property type="entry name" value="Chemotax_regulator_CheV"/>
</dbReference>
<dbReference type="Gene3D" id="2.30.30.40">
    <property type="entry name" value="SH3 Domains"/>
    <property type="match status" value="1"/>
</dbReference>
<dbReference type="PIRSF" id="PIRSF002867">
    <property type="entry name" value="CheV"/>
    <property type="match status" value="1"/>
</dbReference>
<dbReference type="PANTHER" id="PTHR47233:SF3">
    <property type="entry name" value="CHEMOTAXIS PROTEIN CHEV"/>
    <property type="match status" value="1"/>
</dbReference>
<dbReference type="InterPro" id="IPR011006">
    <property type="entry name" value="CheY-like_superfamily"/>
</dbReference>
<dbReference type="Pfam" id="PF00072">
    <property type="entry name" value="Response_reg"/>
    <property type="match status" value="1"/>
</dbReference>
<proteinExistence type="predicted"/>
<name>A0A7C3LTF3_9BACT</name>
<dbReference type="PANTHER" id="PTHR47233">
    <property type="entry name" value="CHEMOTAXIS PROTEIN CHEV"/>
    <property type="match status" value="1"/>
</dbReference>
<dbReference type="InterPro" id="IPR036061">
    <property type="entry name" value="CheW-like_dom_sf"/>
</dbReference>
<evidence type="ECO:0000259" key="4">
    <source>
        <dbReference type="PROSITE" id="PS50851"/>
    </source>
</evidence>
<dbReference type="Gene3D" id="2.40.50.180">
    <property type="entry name" value="CheA-289, Domain 4"/>
    <property type="match status" value="1"/>
</dbReference>
<gene>
    <name evidence="5" type="ORF">ENX03_01010</name>
</gene>
<dbReference type="GO" id="GO:0006935">
    <property type="term" value="P:chemotaxis"/>
    <property type="evidence" value="ECO:0007669"/>
    <property type="project" value="InterPro"/>
</dbReference>
<dbReference type="SUPFAM" id="SSF50341">
    <property type="entry name" value="CheW-like"/>
    <property type="match status" value="1"/>
</dbReference>
<evidence type="ECO:0000259" key="3">
    <source>
        <dbReference type="PROSITE" id="PS50110"/>
    </source>
</evidence>
<dbReference type="SUPFAM" id="SSF52172">
    <property type="entry name" value="CheY-like"/>
    <property type="match status" value="1"/>
</dbReference>